<feature type="compositionally biased region" description="Polar residues" evidence="1">
    <location>
        <begin position="229"/>
        <end position="242"/>
    </location>
</feature>
<feature type="compositionally biased region" description="Basic and acidic residues" evidence="1">
    <location>
        <begin position="322"/>
        <end position="331"/>
    </location>
</feature>
<feature type="compositionally biased region" description="Basic and acidic residues" evidence="1">
    <location>
        <begin position="70"/>
        <end position="86"/>
    </location>
</feature>
<accession>A0ABM0YJN4</accession>
<feature type="compositionally biased region" description="Acidic residues" evidence="1">
    <location>
        <begin position="60"/>
        <end position="69"/>
    </location>
</feature>
<feature type="compositionally biased region" description="Basic and acidic residues" evidence="1">
    <location>
        <begin position="120"/>
        <end position="130"/>
    </location>
</feature>
<reference evidence="2" key="1">
    <citation type="journal article" date="2014" name="Nat. Commun.">
        <title>The emerging biofuel crop Camelina sativa retains a highly undifferentiated hexaploid genome structure.</title>
        <authorList>
            <person name="Kagale S."/>
            <person name="Koh C."/>
            <person name="Nixon J."/>
            <person name="Bollina V."/>
            <person name="Clarke W.E."/>
            <person name="Tuteja R."/>
            <person name="Spillane C."/>
            <person name="Robinson S.J."/>
            <person name="Links M.G."/>
            <person name="Clarke C."/>
            <person name="Higgins E.E."/>
            <person name="Huebert T."/>
            <person name="Sharpe A.G."/>
            <person name="Parkin I.A."/>
        </authorList>
    </citation>
    <scope>NUCLEOTIDE SEQUENCE [LARGE SCALE GENOMIC DNA]</scope>
    <source>
        <strain evidence="2">cv. DH55</strain>
    </source>
</reference>
<feature type="compositionally biased region" description="Basic and acidic residues" evidence="1">
    <location>
        <begin position="276"/>
        <end position="289"/>
    </location>
</feature>
<feature type="compositionally biased region" description="Basic and acidic residues" evidence="1">
    <location>
        <begin position="302"/>
        <end position="313"/>
    </location>
</feature>
<evidence type="ECO:0000313" key="2">
    <source>
        <dbReference type="Proteomes" id="UP000694864"/>
    </source>
</evidence>
<evidence type="ECO:0000313" key="3">
    <source>
        <dbReference type="RefSeq" id="XP_010502034.1"/>
    </source>
</evidence>
<dbReference type="Proteomes" id="UP000694864">
    <property type="component" value="Chromosome 3"/>
</dbReference>
<reference evidence="3" key="2">
    <citation type="submission" date="2025-08" db="UniProtKB">
        <authorList>
            <consortium name="RefSeq"/>
        </authorList>
    </citation>
    <scope>IDENTIFICATION</scope>
    <source>
        <tissue evidence="3">Leaf</tissue>
    </source>
</reference>
<sequence length="461" mass="51727">MEHEDRYSDDEPWYQEHHGSEPEPEATEDEPWYDEHHGTNPEQEATEGESWYDKHHGTDPEPETSEDEPWYERDYDEGHGIQDHHWPSATQAIPYRESWPKGDEDSEGERLGPYYAPPRNHRELQKEYPRRTRKVPTWSPCGSSSKSRAYRTRTQDLPSWSPRASPANKSSRGRAKTKPSIVGPWAKSREQAPRTLVYSPGAISFMDELISIQSQLQYLGEMLGQVETSYTHGESSRNQHSALVSPPTLDPRPTANPDRDETHRRRHDPTVQCRELPTRNEEPAQREVRPQIIPRPEMTRTQPDHEPDNKEDVNGLGGIIEKPAEPPDHQAHILGGTSPGNQANSGRLLTAPDRDQADLRLPCSEQAMVHESSSRTCTEPLGDAKGDSDRMISFLSGAHSVMGSFEPGESPQATKVHDGIGATNAAGLTGKVLSFSLKALLFPFDPGFGQSFEVRYIGTIA</sequence>
<feature type="region of interest" description="Disordered" evidence="1">
    <location>
        <begin position="1"/>
        <end position="187"/>
    </location>
</feature>
<keyword evidence="2" id="KW-1185">Reference proteome</keyword>
<gene>
    <name evidence="3" type="primary">LOC104779382</name>
</gene>
<feature type="compositionally biased region" description="Acidic residues" evidence="1">
    <location>
        <begin position="22"/>
        <end position="32"/>
    </location>
</feature>
<dbReference type="RefSeq" id="XP_010502034.1">
    <property type="nucleotide sequence ID" value="XM_010503732.2"/>
</dbReference>
<feature type="region of interest" description="Disordered" evidence="1">
    <location>
        <begin position="229"/>
        <end position="347"/>
    </location>
</feature>
<organism evidence="2 3">
    <name type="scientific">Camelina sativa</name>
    <name type="common">False flax</name>
    <name type="synonym">Myagrum sativum</name>
    <dbReference type="NCBI Taxonomy" id="90675"/>
    <lineage>
        <taxon>Eukaryota</taxon>
        <taxon>Viridiplantae</taxon>
        <taxon>Streptophyta</taxon>
        <taxon>Embryophyta</taxon>
        <taxon>Tracheophyta</taxon>
        <taxon>Spermatophyta</taxon>
        <taxon>Magnoliopsida</taxon>
        <taxon>eudicotyledons</taxon>
        <taxon>Gunneridae</taxon>
        <taxon>Pentapetalae</taxon>
        <taxon>rosids</taxon>
        <taxon>malvids</taxon>
        <taxon>Brassicales</taxon>
        <taxon>Brassicaceae</taxon>
        <taxon>Camelineae</taxon>
        <taxon>Camelina</taxon>
    </lineage>
</organism>
<name>A0ABM0YJN4_CAMSA</name>
<evidence type="ECO:0000256" key="1">
    <source>
        <dbReference type="SAM" id="MobiDB-lite"/>
    </source>
</evidence>
<dbReference type="GeneID" id="104779382"/>
<proteinExistence type="predicted"/>
<protein>
    <submittedName>
        <fullName evidence="3">Uncharacterized protein LOC104779382</fullName>
    </submittedName>
</protein>